<dbReference type="Pfam" id="PF08238">
    <property type="entry name" value="Sel1"/>
    <property type="match status" value="6"/>
</dbReference>
<dbReference type="InterPro" id="IPR050767">
    <property type="entry name" value="Sel1_AlgK"/>
</dbReference>
<dbReference type="InterPro" id="IPR006597">
    <property type="entry name" value="Sel1-like"/>
</dbReference>
<dbReference type="PROSITE" id="PS51257">
    <property type="entry name" value="PROKAR_LIPOPROTEIN"/>
    <property type="match status" value="1"/>
</dbReference>
<dbReference type="AlphaFoldDB" id="A0AAW8NFZ9"/>
<dbReference type="Proteomes" id="UP001271263">
    <property type="component" value="Unassembled WGS sequence"/>
</dbReference>
<accession>A0AAW8NFZ9</accession>
<comment type="caution">
    <text evidence="1">The sequence shown here is derived from an EMBL/GenBank/DDBJ whole genome shotgun (WGS) entry which is preliminary data.</text>
</comment>
<dbReference type="SUPFAM" id="SSF81901">
    <property type="entry name" value="HCP-like"/>
    <property type="match status" value="1"/>
</dbReference>
<organism evidence="1 3">
    <name type="scientific">Shewanella fidelis</name>
    <dbReference type="NCBI Taxonomy" id="173509"/>
    <lineage>
        <taxon>Bacteria</taxon>
        <taxon>Pseudomonadati</taxon>
        <taxon>Pseudomonadota</taxon>
        <taxon>Gammaproteobacteria</taxon>
        <taxon>Alteromonadales</taxon>
        <taxon>Shewanellaceae</taxon>
        <taxon>Shewanella</taxon>
    </lineage>
</organism>
<dbReference type="InterPro" id="IPR011990">
    <property type="entry name" value="TPR-like_helical_dom_sf"/>
</dbReference>
<dbReference type="SMART" id="SM00671">
    <property type="entry name" value="SEL1"/>
    <property type="match status" value="6"/>
</dbReference>
<evidence type="ECO:0000313" key="1">
    <source>
        <dbReference type="EMBL" id="MDR8522242.1"/>
    </source>
</evidence>
<dbReference type="PANTHER" id="PTHR11102">
    <property type="entry name" value="SEL-1-LIKE PROTEIN"/>
    <property type="match status" value="1"/>
</dbReference>
<reference evidence="2 4" key="1">
    <citation type="journal article" date="2022" name="bioRxiv">
        <title>Prophages regulate Shewanella fidelis 3313 motility and biofilm formation: implications for gut colonization dynamics in Ciona robusta.</title>
        <authorList>
            <person name="Natarajan O."/>
            <person name="Gibboney S.L."/>
            <person name="Young M.N."/>
            <person name="Lim S.J."/>
            <person name="Pluta N."/>
            <person name="Atkinson C.G."/>
            <person name="Leigh B.A."/>
            <person name="Liberti A."/>
            <person name="Kees E.D."/>
            <person name="Breitbart M."/>
            <person name="Gralnick J.A."/>
            <person name="Dishaw L.J."/>
        </authorList>
    </citation>
    <scope>NUCLEOTIDE SEQUENCE [LARGE SCALE GENOMIC DNA]</scope>
    <source>
        <strain evidence="2 4">JG4066</strain>
    </source>
</reference>
<protein>
    <submittedName>
        <fullName evidence="1">Tetratricopeptide repeat protein</fullName>
    </submittedName>
</protein>
<dbReference type="EMBL" id="JAPMLE010000001">
    <property type="protein sequence ID" value="MDR8522242.1"/>
    <property type="molecule type" value="Genomic_DNA"/>
</dbReference>
<evidence type="ECO:0000313" key="4">
    <source>
        <dbReference type="Proteomes" id="UP001271263"/>
    </source>
</evidence>
<evidence type="ECO:0000313" key="2">
    <source>
        <dbReference type="EMBL" id="MDW4825005.1"/>
    </source>
</evidence>
<name>A0AAW8NFZ9_9GAMM</name>
<sequence>MRIVFIVIILILQGCSSQPTQDNTAVNTRALFDPWCHYAADGLAEQISPKCIDNAAAGDADALTNLAYLYAKGILVEQDFVRAMAYYRKAARQGMPEAQYSLAEMYRAGRVGKPNYELARYWYQQLASQAVDPQFPRHQVDAQFMLGLMHFQGLGDAVDLEAAQHWLTLSSNNGHSEAPYVLGKIYLEHYHQPEQALQWYQLSAEREFAPAMHQIGMMYIDGKAGEVNAVKANTWLERAASLGLAEAQVDLATSEYNGMNGEPDFIKIYVWLDAAAGQGNAMAKQRLEFIAAKLNPQQLVKAQALSKQCSTSQFKQCNILNLAN</sequence>
<dbReference type="Gene3D" id="1.25.40.10">
    <property type="entry name" value="Tetratricopeptide repeat domain"/>
    <property type="match status" value="2"/>
</dbReference>
<dbReference type="EMBL" id="JAPMLD010000005">
    <property type="protein sequence ID" value="MDW4825005.1"/>
    <property type="molecule type" value="Genomic_DNA"/>
</dbReference>
<dbReference type="RefSeq" id="WP_310653692.1">
    <property type="nucleotide sequence ID" value="NZ_JAPMLA010000006.1"/>
</dbReference>
<proteinExistence type="predicted"/>
<evidence type="ECO:0000313" key="3">
    <source>
        <dbReference type="Proteomes" id="UP001259340"/>
    </source>
</evidence>
<gene>
    <name evidence="1" type="ORF">OS133_00815</name>
    <name evidence="2" type="ORF">OS134_13135</name>
</gene>
<reference evidence="1" key="2">
    <citation type="submission" date="2022-11" db="EMBL/GenBank/DDBJ databases">
        <title>Prophages regulate Shewanella fidelis motility and biofilm formation: implications for gut colonization dynamics in Ciona robusta.</title>
        <authorList>
            <person name="Natarajan O."/>
            <person name="Gibboney S.L."/>
            <person name="Young M.N."/>
            <person name="Lim S.J."/>
            <person name="Pluta N."/>
            <person name="Atkinson C.G.F."/>
            <person name="Leigh B.A."/>
            <person name="Liberti A."/>
            <person name="Kees E."/>
            <person name="Breitbart M."/>
            <person name="Gralnick J."/>
            <person name="Dishaw L.J."/>
        </authorList>
    </citation>
    <scope>NUCLEOTIDE SEQUENCE</scope>
    <source>
        <strain evidence="1">3313</strain>
    </source>
</reference>
<dbReference type="Proteomes" id="UP001259340">
    <property type="component" value="Unassembled WGS sequence"/>
</dbReference>
<keyword evidence="4" id="KW-1185">Reference proteome</keyword>
<dbReference type="PANTHER" id="PTHR11102:SF160">
    <property type="entry name" value="ERAD-ASSOCIATED E3 UBIQUITIN-PROTEIN LIGASE COMPONENT HRD3"/>
    <property type="match status" value="1"/>
</dbReference>